<dbReference type="Gene3D" id="1.10.30.50">
    <property type="match status" value="1"/>
</dbReference>
<dbReference type="GO" id="GO:0004519">
    <property type="term" value="F:endonuclease activity"/>
    <property type="evidence" value="ECO:0007669"/>
    <property type="project" value="UniProtKB-KW"/>
</dbReference>
<dbReference type="EMBL" id="PNHG01000013">
    <property type="protein sequence ID" value="PMC63908.1"/>
    <property type="molecule type" value="Genomic_DNA"/>
</dbReference>
<dbReference type="CDD" id="cd00085">
    <property type="entry name" value="HNHc"/>
    <property type="match status" value="1"/>
</dbReference>
<accession>A0A2N6T3I7</accession>
<dbReference type="Pfam" id="PF01844">
    <property type="entry name" value="HNH"/>
    <property type="match status" value="1"/>
</dbReference>
<organism evidence="2 3">
    <name type="scientific">Corynebacterium tuscaniense</name>
    <dbReference type="NCBI Taxonomy" id="302449"/>
    <lineage>
        <taxon>Bacteria</taxon>
        <taxon>Bacillati</taxon>
        <taxon>Actinomycetota</taxon>
        <taxon>Actinomycetes</taxon>
        <taxon>Mycobacteriales</taxon>
        <taxon>Corynebacteriaceae</taxon>
        <taxon>Corynebacterium</taxon>
    </lineage>
</organism>
<gene>
    <name evidence="2" type="ORF">CJ203_08445</name>
</gene>
<dbReference type="RefSeq" id="WP_102724261.1">
    <property type="nucleotide sequence ID" value="NZ_PNHG01000013.1"/>
</dbReference>
<evidence type="ECO:0000259" key="1">
    <source>
        <dbReference type="SMART" id="SM00507"/>
    </source>
</evidence>
<keyword evidence="2" id="KW-0540">Nuclease</keyword>
<reference evidence="2 3" key="1">
    <citation type="submission" date="2017-09" db="EMBL/GenBank/DDBJ databases">
        <title>Bacterial strain isolated from the female urinary microbiota.</title>
        <authorList>
            <person name="Thomas-White K."/>
            <person name="Kumar N."/>
            <person name="Forster S."/>
            <person name="Putonti C."/>
            <person name="Lawley T."/>
            <person name="Wolfe A.J."/>
        </authorList>
    </citation>
    <scope>NUCLEOTIDE SEQUENCE [LARGE SCALE GENOMIC DNA]</scope>
    <source>
        <strain evidence="2 3">UMB0792</strain>
    </source>
</reference>
<dbReference type="GO" id="GO:0003676">
    <property type="term" value="F:nucleic acid binding"/>
    <property type="evidence" value="ECO:0007669"/>
    <property type="project" value="InterPro"/>
</dbReference>
<dbReference type="InterPro" id="IPR002711">
    <property type="entry name" value="HNH"/>
</dbReference>
<feature type="domain" description="HNH nuclease" evidence="1">
    <location>
        <begin position="266"/>
        <end position="319"/>
    </location>
</feature>
<proteinExistence type="predicted"/>
<dbReference type="GO" id="GO:0008270">
    <property type="term" value="F:zinc ion binding"/>
    <property type="evidence" value="ECO:0007669"/>
    <property type="project" value="InterPro"/>
</dbReference>
<keyword evidence="3" id="KW-1185">Reference proteome</keyword>
<evidence type="ECO:0000313" key="3">
    <source>
        <dbReference type="Proteomes" id="UP000235836"/>
    </source>
</evidence>
<name>A0A2N6T3I7_9CORY</name>
<dbReference type="AlphaFoldDB" id="A0A2N6T3I7"/>
<sequence length="382" mass="41612">MNTFAALVAGLANPIETLASFDAQVLIDAGCNPSHIRTWAKVHTVYYGKTKFTRKQANAIKVARSTQKSLDQLAYIESRLSGVKDPGQKWELRLALLSVPGDYKTLQRRAKTIVPEVDKPAPEPAVGFGRSRKKRRPIIITAREEDAAAIEFASRQGLGDGPAGPQMYENLMTILGLRPDAQGEGDAAPARVAPAVPRPLILIPLDDHITIVGGDGDDTVLGLTDGTTITGADYLAQHYGEQLEVAVFHPQAGAVNLYDTQRFANRKQRDLARATLPTCPVPGCRQAADNCQVHHIKAWSRGGHTNMNNLAMLCRYHNRTNDDDPAHAHRGRVENIRGAPMWRSPRGHLTPNTVHPYGAMTLLYSRLGLPANGGHVVELPHG</sequence>
<keyword evidence="2" id="KW-0378">Hydrolase</keyword>
<protein>
    <submittedName>
        <fullName evidence="2">HNH endonuclease</fullName>
    </submittedName>
</protein>
<comment type="caution">
    <text evidence="2">The sequence shown here is derived from an EMBL/GenBank/DDBJ whole genome shotgun (WGS) entry which is preliminary data.</text>
</comment>
<dbReference type="SMART" id="SM00507">
    <property type="entry name" value="HNHc"/>
    <property type="match status" value="1"/>
</dbReference>
<evidence type="ECO:0000313" key="2">
    <source>
        <dbReference type="EMBL" id="PMC63908.1"/>
    </source>
</evidence>
<keyword evidence="2" id="KW-0255">Endonuclease</keyword>
<dbReference type="Proteomes" id="UP000235836">
    <property type="component" value="Unassembled WGS sequence"/>
</dbReference>
<dbReference type="InterPro" id="IPR003615">
    <property type="entry name" value="HNH_nuc"/>
</dbReference>